<dbReference type="PANTHER" id="PTHR21198:SF7">
    <property type="entry name" value="ASPARTATE-GLUTAMATE RACEMASE FAMILY"/>
    <property type="match status" value="1"/>
</dbReference>
<dbReference type="RefSeq" id="WP_106543753.1">
    <property type="nucleotide sequence ID" value="NZ_BLAU01000001.1"/>
</dbReference>
<accession>A0A2P8C6Q1</accession>
<dbReference type="Gene3D" id="3.40.50.1860">
    <property type="match status" value="2"/>
</dbReference>
<dbReference type="AlphaFoldDB" id="A0A2P8C6Q1"/>
<keyword evidence="6" id="KW-1185">Reference proteome</keyword>
<dbReference type="SUPFAM" id="SSF53681">
    <property type="entry name" value="Aspartate/glutamate racemase"/>
    <property type="match status" value="2"/>
</dbReference>
<comment type="similarity">
    <text evidence="1">Belongs to the aspartate/glutamate racemases family.</text>
</comment>
<dbReference type="InterPro" id="IPR004380">
    <property type="entry name" value="Asp_race"/>
</dbReference>
<protein>
    <submittedName>
        <fullName evidence="4">Aspartate racemase</fullName>
    </submittedName>
</protein>
<dbReference type="GO" id="GO:0047661">
    <property type="term" value="F:amino-acid racemase activity"/>
    <property type="evidence" value="ECO:0007669"/>
    <property type="project" value="InterPro"/>
</dbReference>
<reference evidence="3 6" key="2">
    <citation type="submission" date="2019-10" db="EMBL/GenBank/DDBJ databases">
        <title>Prolixibacter strains distinguished by the presence of nitrate reductase genes were adept at nitrate-dependent anaerobic corrosion of metallic iron and carbon steel.</title>
        <authorList>
            <person name="Iino T."/>
            <person name="Shono N."/>
            <person name="Ito K."/>
            <person name="Nakamura R."/>
            <person name="Sueoka K."/>
            <person name="Harayama S."/>
            <person name="Ohkuma M."/>
        </authorList>
    </citation>
    <scope>NUCLEOTIDE SEQUENCE [LARGE SCALE GENOMIC DNA]</scope>
    <source>
        <strain evidence="3 6">MIC1-1</strain>
    </source>
</reference>
<dbReference type="InterPro" id="IPR033134">
    <property type="entry name" value="Asp/Glu_racemase_AS_2"/>
</dbReference>
<organism evidence="4 5">
    <name type="scientific">Prolixibacter denitrificans</name>
    <dbReference type="NCBI Taxonomy" id="1541063"/>
    <lineage>
        <taxon>Bacteria</taxon>
        <taxon>Pseudomonadati</taxon>
        <taxon>Bacteroidota</taxon>
        <taxon>Bacteroidia</taxon>
        <taxon>Marinilabiliales</taxon>
        <taxon>Prolixibacteraceae</taxon>
        <taxon>Prolixibacter</taxon>
    </lineage>
</organism>
<dbReference type="PROSITE" id="PS00924">
    <property type="entry name" value="ASP_GLU_RACEMASE_2"/>
    <property type="match status" value="1"/>
</dbReference>
<name>A0A2P8C6Q1_9BACT</name>
<sequence>MKTIGLFGGTGWVSTLEYYRYLNQGMNKRLGGLSSARIFMHSVNFAELNELKEKGPQEVYNYIKDNLLKLVEAGADFVMLGANTLHMHAEKLTAELPVPLLHIADATGEAIKTKGFQKVGLLGTMRTMEKDFYKKRLAEHGIEVLVPEKEEREFIDHVIWHELEKEIFSDTSKNRFLEIMNTLAEKGAEGMILGCTEIPLLIRQEDTGLELFDTLKIHAKAAVEFALKD</sequence>
<evidence type="ECO:0000313" key="4">
    <source>
        <dbReference type="EMBL" id="PSK80644.1"/>
    </source>
</evidence>
<proteinExistence type="inferred from homology"/>
<evidence type="ECO:0000313" key="6">
    <source>
        <dbReference type="Proteomes" id="UP000396862"/>
    </source>
</evidence>
<dbReference type="OrthoDB" id="9803739at2"/>
<keyword evidence="2" id="KW-0413">Isomerase</keyword>
<dbReference type="PANTHER" id="PTHR21198">
    <property type="entry name" value="GLUTAMATE RACEMASE"/>
    <property type="match status" value="1"/>
</dbReference>
<evidence type="ECO:0000313" key="3">
    <source>
        <dbReference type="EMBL" id="GET22061.1"/>
    </source>
</evidence>
<gene>
    <name evidence="3" type="primary">racD</name>
    <name evidence="4" type="ORF">CLV93_11481</name>
    <name evidence="3" type="ORF">JCM18694_23070</name>
</gene>
<dbReference type="InterPro" id="IPR001920">
    <property type="entry name" value="Asp/Glu_race"/>
</dbReference>
<evidence type="ECO:0000313" key="5">
    <source>
        <dbReference type="Proteomes" id="UP000240621"/>
    </source>
</evidence>
<dbReference type="Proteomes" id="UP000396862">
    <property type="component" value="Unassembled WGS sequence"/>
</dbReference>
<dbReference type="InterPro" id="IPR015942">
    <property type="entry name" value="Asp/Glu/hydantoin_racemase"/>
</dbReference>
<dbReference type="EMBL" id="BLAU01000001">
    <property type="protein sequence ID" value="GET22061.1"/>
    <property type="molecule type" value="Genomic_DNA"/>
</dbReference>
<evidence type="ECO:0000256" key="1">
    <source>
        <dbReference type="ARBA" id="ARBA00007847"/>
    </source>
</evidence>
<dbReference type="Pfam" id="PF01177">
    <property type="entry name" value="Asp_Glu_race"/>
    <property type="match status" value="1"/>
</dbReference>
<dbReference type="EMBL" id="PYGC01000014">
    <property type="protein sequence ID" value="PSK80644.1"/>
    <property type="molecule type" value="Genomic_DNA"/>
</dbReference>
<reference evidence="4 5" key="1">
    <citation type="submission" date="2018-03" db="EMBL/GenBank/DDBJ databases">
        <title>Genomic Encyclopedia of Archaeal and Bacterial Type Strains, Phase II (KMG-II): from individual species to whole genera.</title>
        <authorList>
            <person name="Goeker M."/>
        </authorList>
    </citation>
    <scope>NUCLEOTIDE SEQUENCE [LARGE SCALE GENOMIC DNA]</scope>
    <source>
        <strain evidence="4 5">DSM 27267</strain>
    </source>
</reference>
<comment type="caution">
    <text evidence="4">The sequence shown here is derived from an EMBL/GenBank/DDBJ whole genome shotgun (WGS) entry which is preliminary data.</text>
</comment>
<dbReference type="NCBIfam" id="TIGR00035">
    <property type="entry name" value="asp_race"/>
    <property type="match status" value="1"/>
</dbReference>
<dbReference type="Proteomes" id="UP000240621">
    <property type="component" value="Unassembled WGS sequence"/>
</dbReference>
<evidence type="ECO:0000256" key="2">
    <source>
        <dbReference type="ARBA" id="ARBA00023235"/>
    </source>
</evidence>